<protein>
    <submittedName>
        <fullName evidence="2">Uncharacterized protein</fullName>
    </submittedName>
</protein>
<reference evidence="2 3" key="1">
    <citation type="journal article" date="2012" name="Front. Microbiol.">
        <title>Redundancy and modularity in membrane-associated dissimilatory nitrate reduction in Bacillus.</title>
        <authorList>
            <person name="Heylen K."/>
            <person name="Keltjens J."/>
        </authorList>
    </citation>
    <scope>NUCLEOTIDE SEQUENCE [LARGE SCALE GENOMIC DNA]</scope>
    <source>
        <strain evidence="2 3">LMG 9581</strain>
    </source>
</reference>
<dbReference type="AlphaFoldDB" id="K6D3D6"/>
<keyword evidence="3" id="KW-1185">Reference proteome</keyword>
<dbReference type="EMBL" id="AJLR01000152">
    <property type="protein sequence ID" value="EKN62779.1"/>
    <property type="molecule type" value="Genomic_DNA"/>
</dbReference>
<dbReference type="Gene3D" id="3.90.20.10">
    <property type="match status" value="1"/>
</dbReference>
<organism evidence="2 3">
    <name type="scientific">Schinkia azotoformans LMG 9581</name>
    <dbReference type="NCBI Taxonomy" id="1131731"/>
    <lineage>
        <taxon>Bacteria</taxon>
        <taxon>Bacillati</taxon>
        <taxon>Bacillota</taxon>
        <taxon>Bacilli</taxon>
        <taxon>Bacillales</taxon>
        <taxon>Bacillaceae</taxon>
        <taxon>Calidifontibacillus/Schinkia group</taxon>
        <taxon>Schinkia</taxon>
    </lineage>
</organism>
<keyword evidence="1" id="KW-0175">Coiled coil</keyword>
<sequence>MEELIKQLMGQMNNRFDKLEQETGQMNKRFDKLEQDIEGVKQEIVNNQTENRSYFKHIETKIRTTTTHI</sequence>
<dbReference type="RefSeq" id="WP_003333288.1">
    <property type="nucleotide sequence ID" value="NZ_AJLR01000152.1"/>
</dbReference>
<gene>
    <name evidence="2" type="ORF">BAZO_20218</name>
</gene>
<evidence type="ECO:0000256" key="1">
    <source>
        <dbReference type="SAM" id="Coils"/>
    </source>
</evidence>
<comment type="caution">
    <text evidence="2">The sequence shown here is derived from an EMBL/GenBank/DDBJ whole genome shotgun (WGS) entry which is preliminary data.</text>
</comment>
<proteinExistence type="predicted"/>
<evidence type="ECO:0000313" key="3">
    <source>
        <dbReference type="Proteomes" id="UP000006315"/>
    </source>
</evidence>
<evidence type="ECO:0000313" key="2">
    <source>
        <dbReference type="EMBL" id="EKN62779.1"/>
    </source>
</evidence>
<dbReference type="PATRIC" id="fig|1131731.3.peg.4122"/>
<accession>K6D3D6</accession>
<dbReference type="Proteomes" id="UP000006315">
    <property type="component" value="Unassembled WGS sequence"/>
</dbReference>
<feature type="coiled-coil region" evidence="1">
    <location>
        <begin position="16"/>
        <end position="50"/>
    </location>
</feature>
<name>K6D3D6_SCHAZ</name>